<gene>
    <name evidence="2" type="ORF">CKO42_07040</name>
</gene>
<dbReference type="Proteomes" id="UP001138768">
    <property type="component" value="Unassembled WGS sequence"/>
</dbReference>
<organism evidence="2 3">
    <name type="scientific">Lamprobacter modestohalophilus</name>
    <dbReference type="NCBI Taxonomy" id="1064514"/>
    <lineage>
        <taxon>Bacteria</taxon>
        <taxon>Pseudomonadati</taxon>
        <taxon>Pseudomonadota</taxon>
        <taxon>Gammaproteobacteria</taxon>
        <taxon>Chromatiales</taxon>
        <taxon>Chromatiaceae</taxon>
        <taxon>Lamprobacter</taxon>
    </lineage>
</organism>
<comment type="caution">
    <text evidence="2">The sequence shown here is derived from an EMBL/GenBank/DDBJ whole genome shotgun (WGS) entry which is preliminary data.</text>
</comment>
<dbReference type="InterPro" id="IPR011335">
    <property type="entry name" value="Restrct_endonuc-II-like"/>
</dbReference>
<accession>A0A9X0W7D0</accession>
<evidence type="ECO:0000313" key="2">
    <source>
        <dbReference type="EMBL" id="MBK1618202.1"/>
    </source>
</evidence>
<proteinExistence type="predicted"/>
<protein>
    <recommendedName>
        <fullName evidence="4">NERD domain-containing protein</fullName>
    </recommendedName>
</protein>
<dbReference type="AlphaFoldDB" id="A0A9X0W7D0"/>
<feature type="region of interest" description="Disordered" evidence="1">
    <location>
        <begin position="367"/>
        <end position="396"/>
    </location>
</feature>
<evidence type="ECO:0008006" key="4">
    <source>
        <dbReference type="Google" id="ProtNLM"/>
    </source>
</evidence>
<name>A0A9X0W7D0_9GAMM</name>
<evidence type="ECO:0000256" key="1">
    <source>
        <dbReference type="SAM" id="MobiDB-lite"/>
    </source>
</evidence>
<dbReference type="RefSeq" id="WP_200241101.1">
    <property type="nucleotide sequence ID" value="NZ_NRRY01000008.1"/>
</dbReference>
<reference evidence="2 3" key="1">
    <citation type="journal article" date="2020" name="Microorganisms">
        <title>Osmotic Adaptation and Compatible Solute Biosynthesis of Phototrophic Bacteria as Revealed from Genome Analyses.</title>
        <authorList>
            <person name="Imhoff J.F."/>
            <person name="Rahn T."/>
            <person name="Kunzel S."/>
            <person name="Keller A."/>
            <person name="Neulinger S.C."/>
        </authorList>
    </citation>
    <scope>NUCLEOTIDE SEQUENCE [LARGE SCALE GENOMIC DNA]</scope>
    <source>
        <strain evidence="2 3">DSM 25653</strain>
    </source>
</reference>
<dbReference type="EMBL" id="NRRY01000008">
    <property type="protein sequence ID" value="MBK1618202.1"/>
    <property type="molecule type" value="Genomic_DNA"/>
</dbReference>
<sequence length="396" mass="44043">MYDRLFAQQLEAGASALLATETVVDAYLDSKPATRGKHLKEAGHWAPALSRLALEGMATGQNRFPLTWSDRKAKIKNIIGWTVSNQSPRGSASMAAAILDFWTSDWLTLAARLRRGEPGLDPKLFERPILKLGQLLIQLPWIFGLQNNNTAAINNLRRIGARRGDARLETRRIEEQLGRLFESRGFRVVLNWQPVNASDARVGEVDLICALGRIVLVLEVKSTFIRQSQRDAWLHGTTTLRKAGHQLRRKVPAVERALAEGSDLAASLNLTGDTGSVSVHGWIVDTSIECDHQRFSGFLKVSLEEVLIALRDDRHLLNDPEGILSGRYQEDELAIVDDAHAEASLYPTGFTVEGFMDAVEKESVWEERRTPKSGIRAASHRRCPLGHQPAQRSARA</sequence>
<dbReference type="SUPFAM" id="SSF52980">
    <property type="entry name" value="Restriction endonuclease-like"/>
    <property type="match status" value="1"/>
</dbReference>
<keyword evidence="3" id="KW-1185">Reference proteome</keyword>
<evidence type="ECO:0000313" key="3">
    <source>
        <dbReference type="Proteomes" id="UP001138768"/>
    </source>
</evidence>